<feature type="transmembrane region" description="Helical" evidence="9">
    <location>
        <begin position="20"/>
        <end position="37"/>
    </location>
</feature>
<keyword evidence="4" id="KW-0963">Cytoplasm</keyword>
<comment type="subcellular location">
    <subcellularLocation>
        <location evidence="1">Cytoplasm</location>
    </subcellularLocation>
</comment>
<proteinExistence type="inferred from homology"/>
<dbReference type="InterPro" id="IPR019933">
    <property type="entry name" value="DivIVA_domain"/>
</dbReference>
<keyword evidence="5" id="KW-0132">Cell division</keyword>
<name>A0A5N6MQP1_9MICC</name>
<evidence type="ECO:0000313" key="10">
    <source>
        <dbReference type="EMBL" id="KAD3720549.1"/>
    </source>
</evidence>
<dbReference type="Pfam" id="PF05103">
    <property type="entry name" value="DivIVA"/>
    <property type="match status" value="1"/>
</dbReference>
<dbReference type="GO" id="GO:0005737">
    <property type="term" value="C:cytoplasm"/>
    <property type="evidence" value="ECO:0007669"/>
    <property type="project" value="UniProtKB-SubCell"/>
</dbReference>
<dbReference type="PANTHER" id="PTHR35794:SF2">
    <property type="entry name" value="CELL DIVISION PROTEIN DIVIVA"/>
    <property type="match status" value="1"/>
</dbReference>
<dbReference type="GO" id="GO:0051301">
    <property type="term" value="P:cell division"/>
    <property type="evidence" value="ECO:0007669"/>
    <property type="project" value="UniProtKB-KW"/>
</dbReference>
<evidence type="ECO:0000256" key="3">
    <source>
        <dbReference type="ARBA" id="ARBA00018787"/>
    </source>
</evidence>
<dbReference type="EMBL" id="VTFX01000003">
    <property type="protein sequence ID" value="KAD3720549.1"/>
    <property type="molecule type" value="Genomic_DNA"/>
</dbReference>
<keyword evidence="7" id="KW-0131">Cell cycle</keyword>
<keyword evidence="6" id="KW-0175">Coiled coil</keyword>
<protein>
    <recommendedName>
        <fullName evidence="3">Cell wall synthesis protein Wag31</fullName>
    </recommendedName>
    <alternativeName>
        <fullName evidence="8">Antigen 84</fullName>
    </alternativeName>
</protein>
<evidence type="ECO:0000256" key="5">
    <source>
        <dbReference type="ARBA" id="ARBA00022618"/>
    </source>
</evidence>
<dbReference type="Proteomes" id="UP000326852">
    <property type="component" value="Unassembled WGS sequence"/>
</dbReference>
<accession>A0A5N6MQP1</accession>
<dbReference type="AlphaFoldDB" id="A0A5N6MQP1"/>
<dbReference type="PANTHER" id="PTHR35794">
    <property type="entry name" value="CELL DIVISION PROTEIN DIVIVA"/>
    <property type="match status" value="1"/>
</dbReference>
<comment type="caution">
    <text evidence="10">The sequence shown here is derived from an EMBL/GenBank/DDBJ whole genome shotgun (WGS) entry which is preliminary data.</text>
</comment>
<dbReference type="Gene3D" id="6.10.250.660">
    <property type="match status" value="2"/>
</dbReference>
<keyword evidence="11" id="KW-1185">Reference proteome</keyword>
<evidence type="ECO:0000256" key="4">
    <source>
        <dbReference type="ARBA" id="ARBA00022490"/>
    </source>
</evidence>
<evidence type="ECO:0000313" key="11">
    <source>
        <dbReference type="Proteomes" id="UP000326852"/>
    </source>
</evidence>
<sequence length="179" mass="19993">MFLGQIPTRYLGFDGGEVNWIILLVMIVVIVFISVVAKRPKTKAVSAKQSGLPLTAEDVTAKLFQPTSFREGYDQRQVDELLEQTVREFQRLDSERLELQQAIPLGRLVSHTAPVLTPEQVLNSSFSPTKFRNGYSQDEVDDFLTEVAAGLRQRMDENERLRLQASGGTTQYGTGATSN</sequence>
<evidence type="ECO:0000256" key="9">
    <source>
        <dbReference type="SAM" id="Phobius"/>
    </source>
</evidence>
<comment type="similarity">
    <text evidence="2">Belongs to the DivIVA family.</text>
</comment>
<evidence type="ECO:0000256" key="6">
    <source>
        <dbReference type="ARBA" id="ARBA00023054"/>
    </source>
</evidence>
<evidence type="ECO:0000256" key="2">
    <source>
        <dbReference type="ARBA" id="ARBA00009008"/>
    </source>
</evidence>
<organism evidence="10 11">
    <name type="scientific">Arthrobacter yangruifuii</name>
    <dbReference type="NCBI Taxonomy" id="2606616"/>
    <lineage>
        <taxon>Bacteria</taxon>
        <taxon>Bacillati</taxon>
        <taxon>Actinomycetota</taxon>
        <taxon>Actinomycetes</taxon>
        <taxon>Micrococcales</taxon>
        <taxon>Micrococcaceae</taxon>
        <taxon>Arthrobacter</taxon>
    </lineage>
</organism>
<keyword evidence="9" id="KW-0472">Membrane</keyword>
<dbReference type="InterPro" id="IPR007793">
    <property type="entry name" value="DivIVA_fam"/>
</dbReference>
<dbReference type="RefSeq" id="WP_152271921.1">
    <property type="nucleotide sequence ID" value="NZ_VTFX01000003.1"/>
</dbReference>
<reference evidence="10 11" key="1">
    <citation type="submission" date="2019-08" db="EMBL/GenBank/DDBJ databases">
        <title>Arthrobacter sp. nov., isolated from plateau pika and Tibetan wild ass.</title>
        <authorList>
            <person name="Ge Y."/>
        </authorList>
    </citation>
    <scope>NUCLEOTIDE SEQUENCE [LARGE SCALE GENOMIC DNA]</scope>
    <source>
        <strain evidence="10 11">785</strain>
    </source>
</reference>
<evidence type="ECO:0000256" key="8">
    <source>
        <dbReference type="ARBA" id="ARBA00031737"/>
    </source>
</evidence>
<evidence type="ECO:0000256" key="7">
    <source>
        <dbReference type="ARBA" id="ARBA00023306"/>
    </source>
</evidence>
<dbReference type="NCBIfam" id="TIGR03544">
    <property type="entry name" value="DivI1A_domain"/>
    <property type="match status" value="2"/>
</dbReference>
<keyword evidence="9" id="KW-0812">Transmembrane</keyword>
<gene>
    <name evidence="10" type="ORF">GD627_06980</name>
</gene>
<evidence type="ECO:0000256" key="1">
    <source>
        <dbReference type="ARBA" id="ARBA00004496"/>
    </source>
</evidence>
<keyword evidence="9" id="KW-1133">Transmembrane helix</keyword>